<dbReference type="EMBL" id="CP141261">
    <property type="protein sequence ID" value="WRL65122.1"/>
    <property type="molecule type" value="Genomic_DNA"/>
</dbReference>
<gene>
    <name evidence="1" type="ORF">U6N30_05400</name>
</gene>
<evidence type="ECO:0000313" key="2">
    <source>
        <dbReference type="Proteomes" id="UP001324287"/>
    </source>
</evidence>
<evidence type="ECO:0000313" key="1">
    <source>
        <dbReference type="EMBL" id="WRL65122.1"/>
    </source>
</evidence>
<dbReference type="RefSeq" id="WP_324276446.1">
    <property type="nucleotide sequence ID" value="NZ_CP141261.1"/>
</dbReference>
<reference evidence="1 2" key="1">
    <citation type="submission" date="2023-12" db="EMBL/GenBank/DDBJ databases">
        <title>Blastococcus brunescens sp. nov., an actonobacterium isolated from sandstone collected in sahara desert.</title>
        <authorList>
            <person name="Gtari M."/>
            <person name="Ghodhbane F."/>
        </authorList>
    </citation>
    <scope>NUCLEOTIDE SEQUENCE [LARGE SCALE GENOMIC DNA]</scope>
    <source>
        <strain evidence="1 2">BMG 8361</strain>
    </source>
</reference>
<accession>A0ABZ1B2T1</accession>
<protein>
    <recommendedName>
        <fullName evidence="3">TetR family transcriptional regulator</fullName>
    </recommendedName>
</protein>
<evidence type="ECO:0008006" key="3">
    <source>
        <dbReference type="Google" id="ProtNLM"/>
    </source>
</evidence>
<name>A0ABZ1B2T1_9ACTN</name>
<organism evidence="1 2">
    <name type="scientific">Blastococcus brunescens</name>
    <dbReference type="NCBI Taxonomy" id="1564165"/>
    <lineage>
        <taxon>Bacteria</taxon>
        <taxon>Bacillati</taxon>
        <taxon>Actinomycetota</taxon>
        <taxon>Actinomycetes</taxon>
        <taxon>Geodermatophilales</taxon>
        <taxon>Geodermatophilaceae</taxon>
        <taxon>Blastococcus</taxon>
    </lineage>
</organism>
<sequence length="81" mass="8679">MAAEVSDVLMRRGELQHPPISLAVSDAVALGIAGLFRSDSDSGRVMQRFYRSGTADSDELIEAARVEQVFASPRGTPRSTA</sequence>
<dbReference type="Proteomes" id="UP001324287">
    <property type="component" value="Chromosome"/>
</dbReference>
<keyword evidence="2" id="KW-1185">Reference proteome</keyword>
<proteinExistence type="predicted"/>